<dbReference type="InterPro" id="IPR033753">
    <property type="entry name" value="GCV_H/Fam206"/>
</dbReference>
<dbReference type="GO" id="GO:0005739">
    <property type="term" value="C:mitochondrion"/>
    <property type="evidence" value="ECO:0007669"/>
    <property type="project" value="TreeGrafter"/>
</dbReference>
<dbReference type="InterPro" id="IPR002930">
    <property type="entry name" value="GCV_H"/>
</dbReference>
<evidence type="ECO:0000313" key="3">
    <source>
        <dbReference type="Proteomes" id="UP000696485"/>
    </source>
</evidence>
<keyword evidence="1" id="KW-0450">Lipoyl</keyword>
<dbReference type="EMBL" id="JAAAUY010000416">
    <property type="protein sequence ID" value="KAF9330182.1"/>
    <property type="molecule type" value="Genomic_DNA"/>
</dbReference>
<dbReference type="AlphaFoldDB" id="A0A9P5SKQ0"/>
<protein>
    <recommendedName>
        <fullName evidence="4">Glycine cleavage system H protein</fullName>
    </recommendedName>
</protein>
<name>A0A9P5SKQ0_9FUNG</name>
<dbReference type="PANTHER" id="PTHR11715">
    <property type="entry name" value="GLYCINE CLEAVAGE SYSTEM H PROTEIN"/>
    <property type="match status" value="1"/>
</dbReference>
<accession>A0A9P5SKQ0</accession>
<gene>
    <name evidence="2" type="ORF">BG006_006846</name>
</gene>
<comment type="caution">
    <text evidence="2">The sequence shown here is derived from an EMBL/GenBank/DDBJ whole genome shotgun (WGS) entry which is preliminary data.</text>
</comment>
<dbReference type="InterPro" id="IPR003016">
    <property type="entry name" value="2-oxoA_DH_lipoyl-BS"/>
</dbReference>
<dbReference type="GO" id="GO:0019464">
    <property type="term" value="P:glycine decarboxylation via glycine cleavage system"/>
    <property type="evidence" value="ECO:0007669"/>
    <property type="project" value="InterPro"/>
</dbReference>
<proteinExistence type="predicted"/>
<dbReference type="GO" id="GO:0005960">
    <property type="term" value="C:glycine cleavage complex"/>
    <property type="evidence" value="ECO:0007669"/>
    <property type="project" value="InterPro"/>
</dbReference>
<dbReference type="Proteomes" id="UP000696485">
    <property type="component" value="Unassembled WGS sequence"/>
</dbReference>
<dbReference type="CDD" id="cd06848">
    <property type="entry name" value="GCS_H"/>
    <property type="match status" value="1"/>
</dbReference>
<dbReference type="PROSITE" id="PS00189">
    <property type="entry name" value="LIPOYL"/>
    <property type="match status" value="1"/>
</dbReference>
<evidence type="ECO:0000256" key="1">
    <source>
        <dbReference type="ARBA" id="ARBA00022823"/>
    </source>
</evidence>
<sequence length="180" mass="20376">MSLRTLSSRLRVAAQANRTIKSNLILRPGATAWMRSYSTIKKFSKDHEWIQVTEDGVTTFGFTNYGQGKYGDILMVEFQSANKDVKRGDVIGFIGNLKTAPDIMAPVSGRILRLNESLTMTPSVLNSAPETEGWIGQIQMGPEAEKELEEFLEEHEYKKLCDQEDADWRMAMDKKIDPKK</sequence>
<keyword evidence="3" id="KW-1185">Reference proteome</keyword>
<evidence type="ECO:0008006" key="4">
    <source>
        <dbReference type="Google" id="ProtNLM"/>
    </source>
</evidence>
<dbReference type="SUPFAM" id="SSF51230">
    <property type="entry name" value="Single hybrid motif"/>
    <property type="match status" value="1"/>
</dbReference>
<dbReference type="PANTHER" id="PTHR11715:SF3">
    <property type="entry name" value="GLYCINE CLEAVAGE SYSTEM H PROTEIN-RELATED"/>
    <property type="match status" value="1"/>
</dbReference>
<evidence type="ECO:0000313" key="2">
    <source>
        <dbReference type="EMBL" id="KAF9330182.1"/>
    </source>
</evidence>
<reference evidence="2" key="1">
    <citation type="journal article" date="2020" name="Fungal Divers.">
        <title>Resolving the Mortierellaceae phylogeny through synthesis of multi-gene phylogenetics and phylogenomics.</title>
        <authorList>
            <person name="Vandepol N."/>
            <person name="Liber J."/>
            <person name="Desiro A."/>
            <person name="Na H."/>
            <person name="Kennedy M."/>
            <person name="Barry K."/>
            <person name="Grigoriev I.V."/>
            <person name="Miller A.N."/>
            <person name="O'Donnell K."/>
            <person name="Stajich J.E."/>
            <person name="Bonito G."/>
        </authorList>
    </citation>
    <scope>NUCLEOTIDE SEQUENCE</scope>
    <source>
        <strain evidence="2">NVP1</strain>
    </source>
</reference>
<dbReference type="Gene3D" id="2.40.50.100">
    <property type="match status" value="1"/>
</dbReference>
<organism evidence="2 3">
    <name type="scientific">Podila minutissima</name>
    <dbReference type="NCBI Taxonomy" id="64525"/>
    <lineage>
        <taxon>Eukaryota</taxon>
        <taxon>Fungi</taxon>
        <taxon>Fungi incertae sedis</taxon>
        <taxon>Mucoromycota</taxon>
        <taxon>Mortierellomycotina</taxon>
        <taxon>Mortierellomycetes</taxon>
        <taxon>Mortierellales</taxon>
        <taxon>Mortierellaceae</taxon>
        <taxon>Podila</taxon>
    </lineage>
</organism>
<dbReference type="InterPro" id="IPR011053">
    <property type="entry name" value="Single_hybrid_motif"/>
</dbReference>
<dbReference type="GO" id="GO:0009249">
    <property type="term" value="P:protein lipoylation"/>
    <property type="evidence" value="ECO:0007669"/>
    <property type="project" value="TreeGrafter"/>
</dbReference>
<dbReference type="Pfam" id="PF01597">
    <property type="entry name" value="GCV_H"/>
    <property type="match status" value="1"/>
</dbReference>